<gene>
    <name evidence="1" type="ORF">Ae201684_015494</name>
</gene>
<dbReference type="SUPFAM" id="SSF56300">
    <property type="entry name" value="Metallo-dependent phosphatases"/>
    <property type="match status" value="1"/>
</dbReference>
<reference evidence="1 2" key="1">
    <citation type="submission" date="2019-07" db="EMBL/GenBank/DDBJ databases">
        <title>Genomics analysis of Aphanomyces spp. identifies a new class of oomycete effector associated with host adaptation.</title>
        <authorList>
            <person name="Gaulin E."/>
        </authorList>
    </citation>
    <scope>NUCLEOTIDE SEQUENCE [LARGE SCALE GENOMIC DNA]</scope>
    <source>
        <strain evidence="1 2">ATCC 201684</strain>
    </source>
</reference>
<dbReference type="VEuPathDB" id="FungiDB:AeMF1_008219"/>
<organism evidence="1 2">
    <name type="scientific">Aphanomyces euteiches</name>
    <dbReference type="NCBI Taxonomy" id="100861"/>
    <lineage>
        <taxon>Eukaryota</taxon>
        <taxon>Sar</taxon>
        <taxon>Stramenopiles</taxon>
        <taxon>Oomycota</taxon>
        <taxon>Saprolegniomycetes</taxon>
        <taxon>Saprolegniales</taxon>
        <taxon>Verrucalvaceae</taxon>
        <taxon>Aphanomyces</taxon>
    </lineage>
</organism>
<dbReference type="EMBL" id="VJMJ01000222">
    <property type="protein sequence ID" value="KAF0726218.1"/>
    <property type="molecule type" value="Genomic_DNA"/>
</dbReference>
<keyword evidence="2" id="KW-1185">Reference proteome</keyword>
<evidence type="ECO:0000313" key="1">
    <source>
        <dbReference type="EMBL" id="KAF0726218.1"/>
    </source>
</evidence>
<dbReference type="PANTHER" id="PTHR32440:SF0">
    <property type="entry name" value="PHOSPHATASE DCR2-RELATED"/>
    <property type="match status" value="1"/>
</dbReference>
<comment type="caution">
    <text evidence="1">The sequence shown here is derived from an EMBL/GenBank/DDBJ whole genome shotgun (WGS) entry which is preliminary data.</text>
</comment>
<evidence type="ECO:0008006" key="3">
    <source>
        <dbReference type="Google" id="ProtNLM"/>
    </source>
</evidence>
<dbReference type="InterPro" id="IPR029052">
    <property type="entry name" value="Metallo-depent_PP-like"/>
</dbReference>
<accession>A0A6G0WGH1</accession>
<evidence type="ECO:0000313" key="2">
    <source>
        <dbReference type="Proteomes" id="UP000481153"/>
    </source>
</evidence>
<proteinExistence type="predicted"/>
<dbReference type="AlphaFoldDB" id="A0A6G0WGH1"/>
<name>A0A6G0WGH1_9STRA</name>
<dbReference type="PANTHER" id="PTHR32440">
    <property type="entry name" value="PHOSPHATASE DCR2-RELATED-RELATED"/>
    <property type="match status" value="1"/>
</dbReference>
<dbReference type="GO" id="GO:0016788">
    <property type="term" value="F:hydrolase activity, acting on ester bonds"/>
    <property type="evidence" value="ECO:0007669"/>
    <property type="project" value="TreeGrafter"/>
</dbReference>
<dbReference type="GO" id="GO:0005737">
    <property type="term" value="C:cytoplasm"/>
    <property type="evidence" value="ECO:0007669"/>
    <property type="project" value="TreeGrafter"/>
</dbReference>
<protein>
    <recommendedName>
        <fullName evidence="3">Calcineurin-like phosphoesterase domain-containing protein</fullName>
    </recommendedName>
</protein>
<dbReference type="Proteomes" id="UP000481153">
    <property type="component" value="Unassembled WGS sequence"/>
</dbReference>
<sequence length="216" mass="23828">MDECERATVKAAQMKLIQSLPYSYSRASPKDVDGVSNYYLTVQKPGSKNALRLYFADTGAWGTFTANQSTYFKSIAKKFRGDNAPAIMFFHIPTVHYANFTGGNGTQGTQGESVTSGIDNAALFDTMVAMGDVKASFVGHDHYNDFCFLEKPIHLCYGGGGGYGAAYGSPKHSRRARVIEWSLTAKKETIETYICRQTEANDFAKYTIYDQSFSSI</sequence>